<evidence type="ECO:0000256" key="7">
    <source>
        <dbReference type="SAM" id="Phobius"/>
    </source>
</evidence>
<keyword evidence="7" id="KW-1133">Transmembrane helix</keyword>
<dbReference type="EMBL" id="CP136890">
    <property type="protein sequence ID" value="WOK91791.1"/>
    <property type="molecule type" value="Genomic_DNA"/>
</dbReference>
<evidence type="ECO:0000256" key="2">
    <source>
        <dbReference type="ARBA" id="ARBA00022614"/>
    </source>
</evidence>
<dbReference type="GO" id="GO:0005524">
    <property type="term" value="F:ATP binding"/>
    <property type="evidence" value="ECO:0007669"/>
    <property type="project" value="UniProtKB-KW"/>
</dbReference>
<evidence type="ECO:0000259" key="10">
    <source>
        <dbReference type="Pfam" id="PF23559"/>
    </source>
</evidence>
<keyword evidence="7" id="KW-0812">Transmembrane</keyword>
<keyword evidence="6" id="KW-0067">ATP-binding</keyword>
<feature type="domain" description="NB-ARC" evidence="8">
    <location>
        <begin position="187"/>
        <end position="350"/>
    </location>
</feature>
<feature type="transmembrane region" description="Helical" evidence="7">
    <location>
        <begin position="1172"/>
        <end position="1190"/>
    </location>
</feature>
<evidence type="ECO:0000256" key="3">
    <source>
        <dbReference type="ARBA" id="ARBA00022737"/>
    </source>
</evidence>
<comment type="similarity">
    <text evidence="1">Belongs to the disease resistance NB-LRR family.</text>
</comment>
<dbReference type="Gene3D" id="3.40.50.300">
    <property type="entry name" value="P-loop containing nucleotide triphosphate hydrolases"/>
    <property type="match status" value="1"/>
</dbReference>
<dbReference type="Pfam" id="PF18052">
    <property type="entry name" value="Rx_N"/>
    <property type="match status" value="1"/>
</dbReference>
<dbReference type="GO" id="GO:0043531">
    <property type="term" value="F:ADP binding"/>
    <property type="evidence" value="ECO:0007669"/>
    <property type="project" value="InterPro"/>
</dbReference>
<dbReference type="InterPro" id="IPR036388">
    <property type="entry name" value="WH-like_DNA-bd_sf"/>
</dbReference>
<dbReference type="Gene3D" id="1.10.8.430">
    <property type="entry name" value="Helical domain of apoptotic protease-activating factors"/>
    <property type="match status" value="1"/>
</dbReference>
<keyword evidence="3" id="KW-0677">Repeat</keyword>
<name>A0AAQ3JKX6_9LILI</name>
<keyword evidence="5" id="KW-0611">Plant defense</keyword>
<keyword evidence="7" id="KW-0472">Membrane</keyword>
<dbReference type="Pfam" id="PF00931">
    <property type="entry name" value="NB-ARC"/>
    <property type="match status" value="1"/>
</dbReference>
<dbReference type="Pfam" id="PF23598">
    <property type="entry name" value="LRR_14"/>
    <property type="match status" value="1"/>
</dbReference>
<dbReference type="GO" id="GO:0002758">
    <property type="term" value="P:innate immune response-activating signaling pathway"/>
    <property type="evidence" value="ECO:0007669"/>
    <property type="project" value="UniProtKB-ARBA"/>
</dbReference>
<evidence type="ECO:0000259" key="9">
    <source>
        <dbReference type="Pfam" id="PF18052"/>
    </source>
</evidence>
<feature type="domain" description="Disease resistance R13L4/SHOC-2-like LRR" evidence="11">
    <location>
        <begin position="568"/>
        <end position="840"/>
    </location>
</feature>
<feature type="transmembrane region" description="Helical" evidence="7">
    <location>
        <begin position="1040"/>
        <end position="1062"/>
    </location>
</feature>
<feature type="domain" description="Disease resistance N-terminal" evidence="9">
    <location>
        <begin position="11"/>
        <end position="94"/>
    </location>
</feature>
<evidence type="ECO:0000313" key="13">
    <source>
        <dbReference type="Proteomes" id="UP001327560"/>
    </source>
</evidence>
<keyword evidence="13" id="KW-1185">Reference proteome</keyword>
<reference evidence="12 13" key="1">
    <citation type="submission" date="2023-10" db="EMBL/GenBank/DDBJ databases">
        <title>Chromosome-scale genome assembly provides insights into flower coloration mechanisms of Canna indica.</title>
        <authorList>
            <person name="Li C."/>
        </authorList>
    </citation>
    <scope>NUCLEOTIDE SEQUENCE [LARGE SCALE GENOMIC DNA]</scope>
    <source>
        <tissue evidence="12">Flower</tissue>
    </source>
</reference>
<feature type="transmembrane region" description="Helical" evidence="7">
    <location>
        <begin position="1074"/>
        <end position="1095"/>
    </location>
</feature>
<protein>
    <submittedName>
        <fullName evidence="12">Disease resistance protein RGA3</fullName>
    </submittedName>
</protein>
<keyword evidence="4" id="KW-0547">Nucleotide-binding</keyword>
<dbReference type="GO" id="GO:0009626">
    <property type="term" value="P:plant-type hypersensitive response"/>
    <property type="evidence" value="ECO:0007669"/>
    <property type="project" value="UniProtKB-ARBA"/>
</dbReference>
<dbReference type="InterPro" id="IPR058922">
    <property type="entry name" value="WHD_DRP"/>
</dbReference>
<dbReference type="GO" id="GO:0042742">
    <property type="term" value="P:defense response to bacterium"/>
    <property type="evidence" value="ECO:0007669"/>
    <property type="project" value="UniProtKB-ARBA"/>
</dbReference>
<evidence type="ECO:0000256" key="6">
    <source>
        <dbReference type="ARBA" id="ARBA00022840"/>
    </source>
</evidence>
<dbReference type="SMART" id="SM00369">
    <property type="entry name" value="LRR_TYP"/>
    <property type="match status" value="4"/>
</dbReference>
<evidence type="ECO:0000256" key="1">
    <source>
        <dbReference type="ARBA" id="ARBA00008894"/>
    </source>
</evidence>
<evidence type="ECO:0000259" key="11">
    <source>
        <dbReference type="Pfam" id="PF23598"/>
    </source>
</evidence>
<dbReference type="InterPro" id="IPR041118">
    <property type="entry name" value="Rx_N"/>
</dbReference>
<dbReference type="PANTHER" id="PTHR36766">
    <property type="entry name" value="PLANT BROAD-SPECTRUM MILDEW RESISTANCE PROTEIN RPW8"/>
    <property type="match status" value="1"/>
</dbReference>
<dbReference type="SUPFAM" id="SSF52540">
    <property type="entry name" value="P-loop containing nucleoside triphosphate hydrolases"/>
    <property type="match status" value="1"/>
</dbReference>
<dbReference type="InterPro" id="IPR032675">
    <property type="entry name" value="LRR_dom_sf"/>
</dbReference>
<dbReference type="Proteomes" id="UP001327560">
    <property type="component" value="Chromosome 1"/>
</dbReference>
<feature type="transmembrane region" description="Helical" evidence="7">
    <location>
        <begin position="1147"/>
        <end position="1166"/>
    </location>
</feature>
<evidence type="ECO:0000256" key="4">
    <source>
        <dbReference type="ARBA" id="ARBA00022741"/>
    </source>
</evidence>
<feature type="domain" description="Disease resistance protein winged helix" evidence="10">
    <location>
        <begin position="436"/>
        <end position="501"/>
    </location>
</feature>
<dbReference type="FunFam" id="3.40.50.300:FF:001091">
    <property type="entry name" value="Probable disease resistance protein At1g61300"/>
    <property type="match status" value="1"/>
</dbReference>
<evidence type="ECO:0000313" key="12">
    <source>
        <dbReference type="EMBL" id="WOK91791.1"/>
    </source>
</evidence>
<dbReference type="AlphaFoldDB" id="A0AAQ3JKX6"/>
<dbReference type="Gene3D" id="1.20.5.4130">
    <property type="match status" value="1"/>
</dbReference>
<dbReference type="InterPro" id="IPR002182">
    <property type="entry name" value="NB-ARC"/>
</dbReference>
<dbReference type="FunFam" id="1.10.10.10:FF:000322">
    <property type="entry name" value="Probable disease resistance protein At1g63360"/>
    <property type="match status" value="1"/>
</dbReference>
<accession>A0AAQ3JKX6</accession>
<evidence type="ECO:0000256" key="5">
    <source>
        <dbReference type="ARBA" id="ARBA00022821"/>
    </source>
</evidence>
<dbReference type="SUPFAM" id="SSF52058">
    <property type="entry name" value="L domain-like"/>
    <property type="match status" value="1"/>
</dbReference>
<dbReference type="PANTHER" id="PTHR36766:SF70">
    <property type="entry name" value="DISEASE RESISTANCE PROTEIN RGA4"/>
    <property type="match status" value="1"/>
</dbReference>
<proteinExistence type="inferred from homology"/>
<dbReference type="InterPro" id="IPR055414">
    <property type="entry name" value="LRR_R13L4/SHOC2-like"/>
</dbReference>
<evidence type="ECO:0000259" key="8">
    <source>
        <dbReference type="Pfam" id="PF00931"/>
    </source>
</evidence>
<gene>
    <name evidence="12" type="ORF">Cni_G00482</name>
</gene>
<sequence length="1193" mass="135363">MAMILTAFIPQVIRVLDGIVEQETIQVSGVTGVTDEIKGLLRRLKLLRNIVQDAESKSRNERDIQWWLSKLRDVIYDVDDVIDQCKIQGERNKRLLGQQDCSFGAGLGVKCYFPLFSCFTRVALLHGIADRIKSLTAMLDQLMKEASKFQLISVISTHAGEVSLPRNFTSRCKNSDIIGFQFDEDSKSMIKLLIMEDQINLFAITGMGGIGKTTLAQKIYNDERIKAHFEVRIWVCVTQQFTDTNILKEIISGAGGSYAETQTREQLEAIMNTTLQHKKFFLVLDDVWSKQVCNNIIELSLQSKIAGSRILITTRNEALVRELSGAHLHRMKLLPIKDGWSMLSKKVFQDGDSQEMQDLTNIGVKIVRKCKGLPLAISIVSGVLRTKRRDIQEWEKIFLDPAWSSPDLPNDVMRALYLAYQDLPANLKQCFVYCSLFPEDHLFEKRSLIQYWIAEGLVEVKERSTREETAEGYYKELLWRDLLQWDANLHNGCKMHGLLRFLAHFVAGEENFFGNLVLLDAVSARPRRLSIAAKGLLAIPSVLKKQEWLRTLLLFKNPLAGNIPDDFLHKLKHLRVLDVHDTHIECLPSCIGDLIHLRYLNVSGTRLRELPDSVEMLTNLQFLLLRGCESMITLPKWLVKLQSLRSLDLVGTQINRIPAGVGKLENLNSLLGFVADYGNQGVFTSTLEDLGSLTVLKYVLLEKLEKIPNGAEAARARLRKRKCLKSLILNWSFNIIHDQSFQMDKFKEVLEELCPSSSVEELEIRGYPGLEFPGWISSVFSPLTKLTKLVLHQCSSIQQLPQLGHLPELSLLYISGATAVTTIGTEFFGLDTFPPFQKLDTLIIVDMANWEDWQWQLEDGKALPRLRELQLVDCPKLKSLPQGLQHATTLTVLLIHGAKELIKIESLSSVKKLSVNSSFNLIEVSNISSLESLKISNCPVLKKLEHLNHLQELHIIDEWINCLPDGLREDTMKELRWVEIECNQDMFKRCLDGGSEWHKLQHIPDVHIHTKDGYVYLSNGNFFQSYKDALQATEVESDMAIVPVVANIPSTVVTTIIIPDTIIGRNEENFNFSFCKLLLLFLLIILVSLIDYFFLSLTEYAFPGSSLISFVIDAIFIFVTIPLSIVRDIFGFLSYAITATYKLFDKLVLGANYMSVSISALVEFFLDFLFSSPSHSFIFILSFLVALYGGQFR</sequence>
<dbReference type="Pfam" id="PF23559">
    <property type="entry name" value="WHD_DRP"/>
    <property type="match status" value="1"/>
</dbReference>
<feature type="transmembrane region" description="Helical" evidence="7">
    <location>
        <begin position="1107"/>
        <end position="1126"/>
    </location>
</feature>
<keyword evidence="2" id="KW-0433">Leucine-rich repeat</keyword>
<dbReference type="InterPro" id="IPR003591">
    <property type="entry name" value="Leu-rich_rpt_typical-subtyp"/>
</dbReference>
<dbReference type="Gene3D" id="1.10.10.10">
    <property type="entry name" value="Winged helix-like DNA-binding domain superfamily/Winged helix DNA-binding domain"/>
    <property type="match status" value="1"/>
</dbReference>
<organism evidence="12 13">
    <name type="scientific">Canna indica</name>
    <name type="common">Indian-shot</name>
    <dbReference type="NCBI Taxonomy" id="4628"/>
    <lineage>
        <taxon>Eukaryota</taxon>
        <taxon>Viridiplantae</taxon>
        <taxon>Streptophyta</taxon>
        <taxon>Embryophyta</taxon>
        <taxon>Tracheophyta</taxon>
        <taxon>Spermatophyta</taxon>
        <taxon>Magnoliopsida</taxon>
        <taxon>Liliopsida</taxon>
        <taxon>Zingiberales</taxon>
        <taxon>Cannaceae</taxon>
        <taxon>Canna</taxon>
    </lineage>
</organism>
<dbReference type="InterPro" id="IPR027417">
    <property type="entry name" value="P-loop_NTPase"/>
</dbReference>
<dbReference type="PRINTS" id="PR00364">
    <property type="entry name" value="DISEASERSIST"/>
</dbReference>
<dbReference type="InterPro" id="IPR042197">
    <property type="entry name" value="Apaf_helical"/>
</dbReference>
<dbReference type="Gene3D" id="3.80.10.10">
    <property type="entry name" value="Ribonuclease Inhibitor"/>
    <property type="match status" value="2"/>
</dbReference>